<keyword evidence="4" id="KW-0378">Hydrolase</keyword>
<evidence type="ECO:0000256" key="1">
    <source>
        <dbReference type="ARBA" id="ARBA00004651"/>
    </source>
</evidence>
<dbReference type="GO" id="GO:0005886">
    <property type="term" value="C:plasma membrane"/>
    <property type="evidence" value="ECO:0007669"/>
    <property type="project" value="UniProtKB-SubCell"/>
</dbReference>
<dbReference type="PRINTS" id="PR00483">
    <property type="entry name" value="BACPHPHTASE"/>
</dbReference>
<proteinExistence type="predicted"/>
<organism evidence="9 10">
    <name type="scientific">Candidatus Nephthysia bennettiae</name>
    <dbReference type="NCBI Taxonomy" id="3127016"/>
    <lineage>
        <taxon>Bacteria</taxon>
        <taxon>Bacillati</taxon>
        <taxon>Candidatus Dormiibacterota</taxon>
        <taxon>Candidatus Dormibacteria</taxon>
        <taxon>Candidatus Dormibacterales</taxon>
        <taxon>Candidatus Dormibacteraceae</taxon>
        <taxon>Candidatus Nephthysia</taxon>
    </lineage>
</organism>
<sequence>MTAMKLRRRPRESFDRRLFGALNQLPHTKYLDEQITLLSDLGKGMGWAAGAAWLALRDGSRGRRAALASVGGMIVAVALVQGPVKASLPRNRPSFRHEKVAVVVGQQPLDTSFPSGHSAGSFAAAVALSSFYPEDRPLILLLASAVGVSRVYLGHHFPSDVLVGASAGAAIGRMASLLAHLRTPSELSEPSAG</sequence>
<evidence type="ECO:0000313" key="9">
    <source>
        <dbReference type="EMBL" id="MBJ7596967.1"/>
    </source>
</evidence>
<gene>
    <name evidence="9" type="ORF">JF922_02620</name>
</gene>
<reference evidence="9" key="1">
    <citation type="submission" date="2020-10" db="EMBL/GenBank/DDBJ databases">
        <title>Ca. Dormibacterota MAGs.</title>
        <authorList>
            <person name="Montgomery K."/>
        </authorList>
    </citation>
    <scope>NUCLEOTIDE SEQUENCE [LARGE SCALE GENOMIC DNA]</scope>
    <source>
        <strain evidence="9">SC8812_S17_10</strain>
    </source>
</reference>
<dbReference type="Proteomes" id="UP000612893">
    <property type="component" value="Unassembled WGS sequence"/>
</dbReference>
<dbReference type="InterPro" id="IPR000326">
    <property type="entry name" value="PAP2/HPO"/>
</dbReference>
<evidence type="ECO:0000256" key="2">
    <source>
        <dbReference type="ARBA" id="ARBA00022475"/>
    </source>
</evidence>
<dbReference type="AlphaFoldDB" id="A0A934JXY2"/>
<comment type="subcellular location">
    <subcellularLocation>
        <location evidence="1">Cell membrane</location>
        <topology evidence="1">Multi-pass membrane protein</topology>
    </subcellularLocation>
</comment>
<evidence type="ECO:0000256" key="7">
    <source>
        <dbReference type="SAM" id="Phobius"/>
    </source>
</evidence>
<feature type="transmembrane region" description="Helical" evidence="7">
    <location>
        <begin position="65"/>
        <end position="84"/>
    </location>
</feature>
<evidence type="ECO:0000256" key="5">
    <source>
        <dbReference type="ARBA" id="ARBA00022989"/>
    </source>
</evidence>
<evidence type="ECO:0000256" key="4">
    <source>
        <dbReference type="ARBA" id="ARBA00022801"/>
    </source>
</evidence>
<evidence type="ECO:0000313" key="10">
    <source>
        <dbReference type="Proteomes" id="UP000612893"/>
    </source>
</evidence>
<feature type="domain" description="Phosphatidic acid phosphatase type 2/haloperoxidase" evidence="8">
    <location>
        <begin position="70"/>
        <end position="176"/>
    </location>
</feature>
<evidence type="ECO:0000256" key="3">
    <source>
        <dbReference type="ARBA" id="ARBA00022692"/>
    </source>
</evidence>
<dbReference type="InterPro" id="IPR001011">
    <property type="entry name" value="Acid_Pase_classA_bac"/>
</dbReference>
<comment type="caution">
    <text evidence="9">The sequence shown here is derived from an EMBL/GenBank/DDBJ whole genome shotgun (WGS) entry which is preliminary data.</text>
</comment>
<keyword evidence="6 7" id="KW-0472">Membrane</keyword>
<dbReference type="EMBL" id="JAEKNR010000031">
    <property type="protein sequence ID" value="MBJ7596967.1"/>
    <property type="molecule type" value="Genomic_DNA"/>
</dbReference>
<evidence type="ECO:0000259" key="8">
    <source>
        <dbReference type="SMART" id="SM00014"/>
    </source>
</evidence>
<keyword evidence="3 7" id="KW-0812">Transmembrane</keyword>
<dbReference type="GO" id="GO:0030288">
    <property type="term" value="C:outer membrane-bounded periplasmic space"/>
    <property type="evidence" value="ECO:0007669"/>
    <property type="project" value="InterPro"/>
</dbReference>
<dbReference type="GO" id="GO:0003993">
    <property type="term" value="F:acid phosphatase activity"/>
    <property type="evidence" value="ECO:0007669"/>
    <property type="project" value="InterPro"/>
</dbReference>
<dbReference type="SMART" id="SM00014">
    <property type="entry name" value="acidPPc"/>
    <property type="match status" value="1"/>
</dbReference>
<dbReference type="Gene3D" id="1.20.144.10">
    <property type="entry name" value="Phosphatidic acid phosphatase type 2/haloperoxidase"/>
    <property type="match status" value="1"/>
</dbReference>
<name>A0A934JXY2_9BACT</name>
<dbReference type="PANTHER" id="PTHR14969">
    <property type="entry name" value="SPHINGOSINE-1-PHOSPHATE PHOSPHOHYDROLASE"/>
    <property type="match status" value="1"/>
</dbReference>
<protein>
    <submittedName>
        <fullName evidence="9">Phosphatase PAP2 family protein</fullName>
    </submittedName>
</protein>
<evidence type="ECO:0000256" key="6">
    <source>
        <dbReference type="ARBA" id="ARBA00023136"/>
    </source>
</evidence>
<accession>A0A934JXY2</accession>
<keyword evidence="5 7" id="KW-1133">Transmembrane helix</keyword>
<dbReference type="Pfam" id="PF01569">
    <property type="entry name" value="PAP2"/>
    <property type="match status" value="1"/>
</dbReference>
<dbReference type="InterPro" id="IPR036938">
    <property type="entry name" value="PAP2/HPO_sf"/>
</dbReference>
<keyword evidence="2" id="KW-1003">Cell membrane</keyword>
<keyword evidence="10" id="KW-1185">Reference proteome</keyword>
<dbReference type="SUPFAM" id="SSF48317">
    <property type="entry name" value="Acid phosphatase/Vanadium-dependent haloperoxidase"/>
    <property type="match status" value="1"/>
</dbReference>
<dbReference type="PANTHER" id="PTHR14969:SF62">
    <property type="entry name" value="DECAPRENYLPHOSPHORYL-5-PHOSPHORIBOSE PHOSPHATASE RV3807C-RELATED"/>
    <property type="match status" value="1"/>
</dbReference>